<organism evidence="2 3">
    <name type="scientific">Clostridium sardiniense</name>
    <name type="common">Clostridium absonum</name>
    <dbReference type="NCBI Taxonomy" id="29369"/>
    <lineage>
        <taxon>Bacteria</taxon>
        <taxon>Bacillati</taxon>
        <taxon>Bacillota</taxon>
        <taxon>Clostridia</taxon>
        <taxon>Eubacteriales</taxon>
        <taxon>Clostridiaceae</taxon>
        <taxon>Clostridium</taxon>
    </lineage>
</organism>
<evidence type="ECO:0008006" key="4">
    <source>
        <dbReference type="Google" id="ProtNLM"/>
    </source>
</evidence>
<keyword evidence="1" id="KW-0472">Membrane</keyword>
<feature type="transmembrane region" description="Helical" evidence="1">
    <location>
        <begin position="12"/>
        <end position="33"/>
    </location>
</feature>
<protein>
    <recommendedName>
        <fullName evidence="4">Class IIb bacteriocin, lactobin A/cerein 7B family</fullName>
    </recommendedName>
</protein>
<gene>
    <name evidence="2" type="ORF">K5V21_17860</name>
</gene>
<dbReference type="EMBL" id="JAIKTU010000021">
    <property type="protein sequence ID" value="MBY0757300.1"/>
    <property type="molecule type" value="Genomic_DNA"/>
</dbReference>
<keyword evidence="1" id="KW-1133">Transmembrane helix</keyword>
<evidence type="ECO:0000256" key="1">
    <source>
        <dbReference type="SAM" id="Phobius"/>
    </source>
</evidence>
<name>A0ABS7L2M0_CLOSR</name>
<keyword evidence="1" id="KW-0812">Transmembrane</keyword>
<dbReference type="Proteomes" id="UP001299068">
    <property type="component" value="Unassembled WGS sequence"/>
</dbReference>
<evidence type="ECO:0000313" key="3">
    <source>
        <dbReference type="Proteomes" id="UP001299068"/>
    </source>
</evidence>
<comment type="caution">
    <text evidence="2">The sequence shown here is derived from an EMBL/GenBank/DDBJ whole genome shotgun (WGS) entry which is preliminary data.</text>
</comment>
<evidence type="ECO:0000313" key="2">
    <source>
        <dbReference type="EMBL" id="MBY0757300.1"/>
    </source>
</evidence>
<keyword evidence="3" id="KW-1185">Reference proteome</keyword>
<sequence length="64" mass="6971">MFEKANLTEYEYELVAKGIAFGVGSGVLIGTLIGEVVLFFSLGGVIGIISTLAYTFYKRLKSFK</sequence>
<reference evidence="2 3" key="1">
    <citation type="journal article" date="2021" name="Cell Host Microbe">
        <title>in vivo commensal control of Clostridioides difficile virulence.</title>
        <authorList>
            <person name="Girinathan B.P."/>
            <person name="Dibenedetto N."/>
            <person name="Worley J.N."/>
            <person name="Peltier J."/>
            <person name="Arrieta-Ortiz M.L."/>
            <person name="Rupa Christinal Immanuel S."/>
            <person name="Lavin R."/>
            <person name="Delaney M.L."/>
            <person name="Cummins C."/>
            <person name="Hoffmann M."/>
            <person name="Luo Y."/>
            <person name="Gonzalez-Escalona N."/>
            <person name="Allard M."/>
            <person name="Onderdonk A.B."/>
            <person name="Gerber G.K."/>
            <person name="Sonenshein A.L."/>
            <person name="Baliga N."/>
            <person name="Dupuy B."/>
            <person name="Bry L."/>
        </authorList>
    </citation>
    <scope>NUCLEOTIDE SEQUENCE [LARGE SCALE GENOMIC DNA]</scope>
    <source>
        <strain evidence="2 3">DSM 599</strain>
    </source>
</reference>
<proteinExistence type="predicted"/>
<feature type="transmembrane region" description="Helical" evidence="1">
    <location>
        <begin position="39"/>
        <end position="57"/>
    </location>
</feature>
<accession>A0ABS7L2M0</accession>